<dbReference type="AlphaFoldDB" id="W5MTU2"/>
<dbReference type="GO" id="GO:0001750">
    <property type="term" value="C:photoreceptor outer segment"/>
    <property type="evidence" value="ECO:0000318"/>
    <property type="project" value="GO_Central"/>
</dbReference>
<keyword evidence="5" id="KW-0681">Retinal protein</keyword>
<dbReference type="GeneTree" id="ENSGT01120000271854"/>
<sequence length="370" mass="41351">GWLSWIGNGVVIFLMAKQRQTLEPQDYLTFNLAVSDASISIFGYSRGILEVFNVFREDGFIIKTIWTCKVDGFLILLFGLISINTLTAISVIRYIKGCQAHQAYRVNKRSVGLVIAAAWLWALFWAGAPLLGWGSYRARKYGTCEIDWTRAGISLSYKCYVIGIFFFNFFVPVIIMVFSYVSIIRMVRSSHKSTRGGDVSERQRHMERSITRVSFVVCTAFLLAWSPYAVISMWSAWGYQVPPLTSVLASLLAKSASFYNPFIYVGMSSKFRQDLRLLFRCLRARGRQTQTPALQPPAKGGQEPGPVQPEHVEVAMDAAEKDREAGPKGDDSTADSGVDSGNHRSPEYPRGSAFIYRVPIQGCQCCCVCG</sequence>
<evidence type="ECO:0000256" key="9">
    <source>
        <dbReference type="ARBA" id="ARBA00023136"/>
    </source>
</evidence>
<dbReference type="InParanoid" id="W5MTU2"/>
<evidence type="ECO:0000256" key="11">
    <source>
        <dbReference type="ARBA" id="ARBA00023224"/>
    </source>
</evidence>
<dbReference type="Bgee" id="ENSLOCG00000009657">
    <property type="expression patterns" value="Expressed in camera-type eye and 2 other cell types or tissues"/>
</dbReference>
<dbReference type="OMA" id="CEIDWVQ"/>
<evidence type="ECO:0000313" key="16">
    <source>
        <dbReference type="Proteomes" id="UP000018468"/>
    </source>
</evidence>
<dbReference type="Pfam" id="PF00001">
    <property type="entry name" value="7tm_1"/>
    <property type="match status" value="1"/>
</dbReference>
<evidence type="ECO:0000256" key="1">
    <source>
        <dbReference type="ARBA" id="ARBA00004141"/>
    </source>
</evidence>
<reference evidence="15" key="2">
    <citation type="submission" date="2025-08" db="UniProtKB">
        <authorList>
            <consortium name="Ensembl"/>
        </authorList>
    </citation>
    <scope>IDENTIFICATION</scope>
</reference>
<keyword evidence="4 13" id="KW-0812">Transmembrane</keyword>
<keyword evidence="7" id="KW-0157">Chromophore</keyword>
<evidence type="ECO:0000256" key="6">
    <source>
        <dbReference type="ARBA" id="ARBA00022989"/>
    </source>
</evidence>
<protein>
    <submittedName>
        <fullName evidence="15">Opsin 6, group member b</fullName>
    </submittedName>
</protein>
<dbReference type="Proteomes" id="UP000018468">
    <property type="component" value="Linkage group LG7"/>
</dbReference>
<reference evidence="15" key="3">
    <citation type="submission" date="2025-09" db="UniProtKB">
        <authorList>
            <consortium name="Ensembl"/>
        </authorList>
    </citation>
    <scope>IDENTIFICATION</scope>
</reference>
<keyword evidence="3" id="KW-0716">Sensory transduction</keyword>
<dbReference type="CDD" id="cd15074">
    <property type="entry name" value="7tmA_Opsin5_neuropsin"/>
    <property type="match status" value="1"/>
</dbReference>
<comment type="subcellular location">
    <subcellularLocation>
        <location evidence="1">Membrane</location>
        <topology evidence="1">Multi-pass membrane protein</topology>
    </subcellularLocation>
</comment>
<evidence type="ECO:0000256" key="4">
    <source>
        <dbReference type="ARBA" id="ARBA00022692"/>
    </source>
</evidence>
<dbReference type="STRING" id="7918.ENSLOCP00000011801"/>
<dbReference type="HOGENOM" id="CLU_009579_3_0_1"/>
<evidence type="ECO:0000256" key="3">
    <source>
        <dbReference type="ARBA" id="ARBA00022606"/>
    </source>
</evidence>
<keyword evidence="16" id="KW-1185">Reference proteome</keyword>
<dbReference type="InterPro" id="IPR050125">
    <property type="entry name" value="GPCR_opsins"/>
</dbReference>
<feature type="transmembrane region" description="Helical" evidence="13">
    <location>
        <begin position="247"/>
        <end position="267"/>
    </location>
</feature>
<accession>W5MTU2</accession>
<keyword evidence="2" id="KW-0600">Photoreceptor protein</keyword>
<name>W5MTU2_LEPOC</name>
<dbReference type="GO" id="GO:0007602">
    <property type="term" value="P:phototransduction"/>
    <property type="evidence" value="ECO:0000318"/>
    <property type="project" value="GO_Central"/>
</dbReference>
<evidence type="ECO:0000256" key="7">
    <source>
        <dbReference type="ARBA" id="ARBA00022991"/>
    </source>
</evidence>
<evidence type="ECO:0000256" key="12">
    <source>
        <dbReference type="SAM" id="MobiDB-lite"/>
    </source>
</evidence>
<dbReference type="FunFam" id="1.20.1070.10:FF:000390">
    <property type="entry name" value="Novopsin-1"/>
    <property type="match status" value="1"/>
</dbReference>
<keyword evidence="9 13" id="KW-0472">Membrane</keyword>
<feature type="transmembrane region" description="Helical" evidence="13">
    <location>
        <begin position="160"/>
        <end position="183"/>
    </location>
</feature>
<evidence type="ECO:0000256" key="8">
    <source>
        <dbReference type="ARBA" id="ARBA00023040"/>
    </source>
</evidence>
<dbReference type="GO" id="GO:0007186">
    <property type="term" value="P:G protein-coupled receptor signaling pathway"/>
    <property type="evidence" value="ECO:0000318"/>
    <property type="project" value="GO_Central"/>
</dbReference>
<dbReference type="PROSITE" id="PS50262">
    <property type="entry name" value="G_PROTEIN_RECEP_F1_2"/>
    <property type="match status" value="1"/>
</dbReference>
<keyword evidence="6 13" id="KW-1133">Transmembrane helix</keyword>
<dbReference type="EMBL" id="AHAT01003853">
    <property type="status" value="NOT_ANNOTATED_CDS"/>
    <property type="molecule type" value="Genomic_DNA"/>
</dbReference>
<evidence type="ECO:0000256" key="10">
    <source>
        <dbReference type="ARBA" id="ARBA00023170"/>
    </source>
</evidence>
<evidence type="ECO:0000313" key="15">
    <source>
        <dbReference type="Ensembl" id="ENSLOCP00000011801.1"/>
    </source>
</evidence>
<feature type="domain" description="G-protein coupled receptors family 1 profile" evidence="14">
    <location>
        <begin position="7"/>
        <end position="264"/>
    </location>
</feature>
<dbReference type="Gene3D" id="1.20.1070.10">
    <property type="entry name" value="Rhodopsin 7-helix transmembrane proteins"/>
    <property type="match status" value="1"/>
</dbReference>
<dbReference type="GO" id="GO:0005886">
    <property type="term" value="C:plasma membrane"/>
    <property type="evidence" value="ECO:0000318"/>
    <property type="project" value="GO_Central"/>
</dbReference>
<dbReference type="GO" id="GO:0008020">
    <property type="term" value="F:G protein-coupled photoreceptor activity"/>
    <property type="evidence" value="ECO:0000318"/>
    <property type="project" value="GO_Central"/>
</dbReference>
<dbReference type="Ensembl" id="ENSLOCT00000011819.1">
    <property type="protein sequence ID" value="ENSLOCP00000011801.1"/>
    <property type="gene ID" value="ENSLOCG00000009657.1"/>
</dbReference>
<dbReference type="PRINTS" id="PR00237">
    <property type="entry name" value="GPCRRHODOPSN"/>
</dbReference>
<dbReference type="InterPro" id="IPR027430">
    <property type="entry name" value="Retinal_BS"/>
</dbReference>
<dbReference type="GO" id="GO:0071482">
    <property type="term" value="P:cellular response to light stimulus"/>
    <property type="evidence" value="ECO:0000318"/>
    <property type="project" value="GO_Central"/>
</dbReference>
<feature type="transmembrane region" description="Helical" evidence="13">
    <location>
        <begin position="113"/>
        <end position="133"/>
    </location>
</feature>
<keyword evidence="10" id="KW-0675">Receptor</keyword>
<feature type="transmembrane region" description="Helical" evidence="13">
    <location>
        <begin position="73"/>
        <end position="92"/>
    </location>
</feature>
<dbReference type="PROSITE" id="PS00238">
    <property type="entry name" value="OPSIN"/>
    <property type="match status" value="1"/>
</dbReference>
<dbReference type="eggNOG" id="KOG3656">
    <property type="taxonomic scope" value="Eukaryota"/>
</dbReference>
<evidence type="ECO:0000259" key="14">
    <source>
        <dbReference type="PROSITE" id="PS50262"/>
    </source>
</evidence>
<dbReference type="InterPro" id="IPR017452">
    <property type="entry name" value="GPCR_Rhodpsn_7TM"/>
</dbReference>
<reference evidence="16" key="1">
    <citation type="submission" date="2011-12" db="EMBL/GenBank/DDBJ databases">
        <title>The Draft Genome of Lepisosteus oculatus.</title>
        <authorList>
            <consortium name="The Broad Institute Genome Assembly &amp; Analysis Group"/>
            <consortium name="Computational R&amp;D Group"/>
            <consortium name="and Sequencing Platform"/>
            <person name="Di Palma F."/>
            <person name="Alfoldi J."/>
            <person name="Johnson J."/>
            <person name="Berlin A."/>
            <person name="Gnerre S."/>
            <person name="Jaffe D."/>
            <person name="MacCallum I."/>
            <person name="Young S."/>
            <person name="Walker B.J."/>
            <person name="Lander E.S."/>
            <person name="Lindblad-Toh K."/>
        </authorList>
    </citation>
    <scope>NUCLEOTIDE SEQUENCE [LARGE SCALE GENOMIC DNA]</scope>
</reference>
<dbReference type="PANTHER" id="PTHR24240">
    <property type="entry name" value="OPSIN"/>
    <property type="match status" value="1"/>
</dbReference>
<proteinExistence type="predicted"/>
<keyword evidence="8" id="KW-0297">G-protein coupled receptor</keyword>
<feature type="compositionally biased region" description="Basic and acidic residues" evidence="12">
    <location>
        <begin position="310"/>
        <end position="331"/>
    </location>
</feature>
<evidence type="ECO:0000256" key="5">
    <source>
        <dbReference type="ARBA" id="ARBA00022925"/>
    </source>
</evidence>
<dbReference type="InterPro" id="IPR000276">
    <property type="entry name" value="GPCR_Rhodpsn"/>
</dbReference>
<feature type="region of interest" description="Disordered" evidence="12">
    <location>
        <begin position="288"/>
        <end position="347"/>
    </location>
</feature>
<feature type="transmembrane region" description="Helical" evidence="13">
    <location>
        <begin position="213"/>
        <end position="235"/>
    </location>
</feature>
<keyword evidence="11" id="KW-0807">Transducer</keyword>
<dbReference type="SUPFAM" id="SSF81321">
    <property type="entry name" value="Family A G protein-coupled receptor-like"/>
    <property type="match status" value="1"/>
</dbReference>
<evidence type="ECO:0000256" key="13">
    <source>
        <dbReference type="SAM" id="Phobius"/>
    </source>
</evidence>
<evidence type="ECO:0000256" key="2">
    <source>
        <dbReference type="ARBA" id="ARBA00022543"/>
    </source>
</evidence>
<organism evidence="15 16">
    <name type="scientific">Lepisosteus oculatus</name>
    <name type="common">Spotted gar</name>
    <dbReference type="NCBI Taxonomy" id="7918"/>
    <lineage>
        <taxon>Eukaryota</taxon>
        <taxon>Metazoa</taxon>
        <taxon>Chordata</taxon>
        <taxon>Craniata</taxon>
        <taxon>Vertebrata</taxon>
        <taxon>Euteleostomi</taxon>
        <taxon>Actinopterygii</taxon>
        <taxon>Neopterygii</taxon>
        <taxon>Holostei</taxon>
        <taxon>Semionotiformes</taxon>
        <taxon>Lepisosteidae</taxon>
        <taxon>Lepisosteus</taxon>
    </lineage>
</organism>